<dbReference type="STRING" id="1317122.ATO12_02120"/>
<evidence type="ECO:0000313" key="2">
    <source>
        <dbReference type="EMBL" id="EZH75605.1"/>
    </source>
</evidence>
<evidence type="ECO:0000256" key="1">
    <source>
        <dbReference type="SAM" id="SignalP"/>
    </source>
</evidence>
<accession>A0A023C029</accession>
<name>A0A023C029_9FLAO</name>
<evidence type="ECO:0000313" key="3">
    <source>
        <dbReference type="Proteomes" id="UP000023541"/>
    </source>
</evidence>
<dbReference type="AlphaFoldDB" id="A0A023C029"/>
<dbReference type="Proteomes" id="UP000023541">
    <property type="component" value="Unassembled WGS sequence"/>
</dbReference>
<feature type="chain" id="PRO_5001512078" description="Secreted protein" evidence="1">
    <location>
        <begin position="26"/>
        <end position="138"/>
    </location>
</feature>
<organism evidence="2 3">
    <name type="scientific">Aquimarina atlantica</name>
    <dbReference type="NCBI Taxonomy" id="1317122"/>
    <lineage>
        <taxon>Bacteria</taxon>
        <taxon>Pseudomonadati</taxon>
        <taxon>Bacteroidota</taxon>
        <taxon>Flavobacteriia</taxon>
        <taxon>Flavobacteriales</taxon>
        <taxon>Flavobacteriaceae</taxon>
        <taxon>Aquimarina</taxon>
    </lineage>
</organism>
<comment type="caution">
    <text evidence="2">The sequence shown here is derived from an EMBL/GenBank/DDBJ whole genome shotgun (WGS) entry which is preliminary data.</text>
</comment>
<evidence type="ECO:0008006" key="4">
    <source>
        <dbReference type="Google" id="ProtNLM"/>
    </source>
</evidence>
<dbReference type="Pfam" id="PF26622">
    <property type="entry name" value="DUF8199"/>
    <property type="match status" value="1"/>
</dbReference>
<dbReference type="OrthoDB" id="1493875at2"/>
<protein>
    <recommendedName>
        <fullName evidence="4">Secreted protein</fullName>
    </recommendedName>
</protein>
<keyword evidence="1" id="KW-0732">Signal</keyword>
<reference evidence="2 3" key="1">
    <citation type="submission" date="2014-04" db="EMBL/GenBank/DDBJ databases">
        <title>Aquimarina sp. 22II-S11-z7 Genome Sequencing.</title>
        <authorList>
            <person name="Lai Q."/>
        </authorList>
    </citation>
    <scope>NUCLEOTIDE SEQUENCE [LARGE SCALE GENOMIC DNA]</scope>
    <source>
        <strain evidence="2 3">22II-S11-z7</strain>
    </source>
</reference>
<gene>
    <name evidence="2" type="ORF">ATO12_02120</name>
</gene>
<dbReference type="EMBL" id="AQRA01000001">
    <property type="protein sequence ID" value="EZH75605.1"/>
    <property type="molecule type" value="Genomic_DNA"/>
</dbReference>
<sequence length="138" mass="15694">MKKLTHKIIAALMAMVVLVSTISFTVDMHYCGNTLVDVALYKQAKTCGMEQQASNAVECSIMAKKSCCTDKQLTFDGQDELQNSFDKITLEQQAFVVMFYYSYINLFEGLENNVVPFKEYPPPFLIKDIHVLNETFLI</sequence>
<dbReference type="NCBIfam" id="NF047658">
    <property type="entry name" value="HYC_CC_PP"/>
    <property type="match status" value="1"/>
</dbReference>
<dbReference type="eggNOG" id="ENOG5032TXJ">
    <property type="taxonomic scope" value="Bacteria"/>
</dbReference>
<feature type="signal peptide" evidence="1">
    <location>
        <begin position="1"/>
        <end position="25"/>
    </location>
</feature>
<dbReference type="RefSeq" id="WP_034238206.1">
    <property type="nucleotide sequence ID" value="NZ_AQRA01000001.1"/>
</dbReference>
<keyword evidence="3" id="KW-1185">Reference proteome</keyword>
<dbReference type="InterPro" id="IPR058060">
    <property type="entry name" value="HYC_CC_PP"/>
</dbReference>
<proteinExistence type="predicted"/>
<dbReference type="InterPro" id="IPR058512">
    <property type="entry name" value="DUF8199"/>
</dbReference>